<keyword evidence="1" id="KW-0472">Membrane</keyword>
<gene>
    <name evidence="2" type="ORF">LCGC14_0770350</name>
</gene>
<feature type="transmembrane region" description="Helical" evidence="1">
    <location>
        <begin position="12"/>
        <end position="34"/>
    </location>
</feature>
<comment type="caution">
    <text evidence="2">The sequence shown here is derived from an EMBL/GenBank/DDBJ whole genome shotgun (WGS) entry which is preliminary data.</text>
</comment>
<feature type="non-terminal residue" evidence="2">
    <location>
        <position position="601"/>
    </location>
</feature>
<protein>
    <submittedName>
        <fullName evidence="2">Uncharacterized protein</fullName>
    </submittedName>
</protein>
<keyword evidence="1" id="KW-1133">Transmembrane helix</keyword>
<evidence type="ECO:0000256" key="1">
    <source>
        <dbReference type="SAM" id="Phobius"/>
    </source>
</evidence>
<accession>A0A0F9PYN5</accession>
<keyword evidence="1" id="KW-0812">Transmembrane</keyword>
<dbReference type="AlphaFoldDB" id="A0A0F9PYN5"/>
<organism evidence="2">
    <name type="scientific">marine sediment metagenome</name>
    <dbReference type="NCBI Taxonomy" id="412755"/>
    <lineage>
        <taxon>unclassified sequences</taxon>
        <taxon>metagenomes</taxon>
        <taxon>ecological metagenomes</taxon>
    </lineage>
</organism>
<proteinExistence type="predicted"/>
<dbReference type="Gene3D" id="2.60.120.200">
    <property type="match status" value="1"/>
</dbReference>
<dbReference type="EMBL" id="LAZR01001944">
    <property type="protein sequence ID" value="KKN36775.1"/>
    <property type="molecule type" value="Genomic_DNA"/>
</dbReference>
<reference evidence="2" key="1">
    <citation type="journal article" date="2015" name="Nature">
        <title>Complex archaea that bridge the gap between prokaryotes and eukaryotes.</title>
        <authorList>
            <person name="Spang A."/>
            <person name="Saw J.H."/>
            <person name="Jorgensen S.L."/>
            <person name="Zaremba-Niedzwiedzka K."/>
            <person name="Martijn J."/>
            <person name="Lind A.E."/>
            <person name="van Eijk R."/>
            <person name="Schleper C."/>
            <person name="Guy L."/>
            <person name="Ettema T.J."/>
        </authorList>
    </citation>
    <scope>NUCLEOTIDE SEQUENCE</scope>
</reference>
<dbReference type="InterPro" id="IPR013320">
    <property type="entry name" value="ConA-like_dom_sf"/>
</dbReference>
<dbReference type="SUPFAM" id="SSF49899">
    <property type="entry name" value="Concanavalin A-like lectins/glucanases"/>
    <property type="match status" value="2"/>
</dbReference>
<sequence>MKLKYYKKRKFGTFVTLLIILSFIIGPILLFGVFSSAVDIQEGDMFPEEGELIYLNVPYLYQGTFYDADAVTFAFSTAQIEFVYDPTAYSPLLYNYPVTSDFTNSESQQPFDETNVTMTNGEYFNTTEMQVDDDIYAGYNYTGIGEYRATYSFTDELDGVINNDIEGLTGFSGTDTNAVVTIVGSQGNHKKVIKVSGDGDNGAQTTIYTESVTQTSGTIEYWTKYIDNGVGTLAFYFYSTANQIMLYSYLDCSNNRYTVQYGNGAGGVTSVHTALASDTWLHVRWEFDSTTDTNSMWLDGVNIFANEEFYNDLDATSFKRIWFRTRNNAGVNAVEYYIDAIGYSWDNDYMIGWNREEYAFFGDYNSTYSFEDDLIGANPSGWVVDEGGGTVNVIGSVGNHKKVVELDDTDGGDNVRITQTFIGGAQTSGIVELWLRSDDVSDYIYLYLYAGGPYVLYMQAVAAGWRVYYGGGWNVLATSADNVWYHIRVYWRDDAGTTKITVWLDGIEIVSDEPAPNNGSITSMAVSSLAGGTNTIYVDAIDYSWSPGYSNGRNRLTENDDILGHYPATHSFPFDNVGEAPEGWDSAAYTVIGSAWQEHRK</sequence>
<name>A0A0F9PYN5_9ZZZZ</name>
<evidence type="ECO:0000313" key="2">
    <source>
        <dbReference type="EMBL" id="KKN36775.1"/>
    </source>
</evidence>